<keyword evidence="2" id="KW-1185">Reference proteome</keyword>
<proteinExistence type="predicted"/>
<sequence>MHFSCNHGNGTHIPEAILIGSFVILPPEVSTFVLCGPNWLLIGGGCFQTERLLASSTARHDLIGCELNGVIQEHSISRVPFRFYSRNEPPPTQYRIVCPPPKISSAKFPNLHYPDERKLRIFRGMFINGGRAMFQSKQLLRQPPYTLTPPPFFIKPSYLVESGARRIFLIRGLG</sequence>
<dbReference type="Proteomes" id="UP001054945">
    <property type="component" value="Unassembled WGS sequence"/>
</dbReference>
<organism evidence="1 2">
    <name type="scientific">Caerostris extrusa</name>
    <name type="common">Bark spider</name>
    <name type="synonym">Caerostris bankana</name>
    <dbReference type="NCBI Taxonomy" id="172846"/>
    <lineage>
        <taxon>Eukaryota</taxon>
        <taxon>Metazoa</taxon>
        <taxon>Ecdysozoa</taxon>
        <taxon>Arthropoda</taxon>
        <taxon>Chelicerata</taxon>
        <taxon>Arachnida</taxon>
        <taxon>Araneae</taxon>
        <taxon>Araneomorphae</taxon>
        <taxon>Entelegynae</taxon>
        <taxon>Araneoidea</taxon>
        <taxon>Araneidae</taxon>
        <taxon>Caerostris</taxon>
    </lineage>
</organism>
<protein>
    <submittedName>
        <fullName evidence="1">Uncharacterized protein</fullName>
    </submittedName>
</protein>
<dbReference type="EMBL" id="BPLR01021112">
    <property type="protein sequence ID" value="GIX86081.1"/>
    <property type="molecule type" value="Genomic_DNA"/>
</dbReference>
<accession>A0AAV4NQW2</accession>
<name>A0AAV4NQW2_CAEEX</name>
<evidence type="ECO:0000313" key="2">
    <source>
        <dbReference type="Proteomes" id="UP001054945"/>
    </source>
</evidence>
<comment type="caution">
    <text evidence="1">The sequence shown here is derived from an EMBL/GenBank/DDBJ whole genome shotgun (WGS) entry which is preliminary data.</text>
</comment>
<reference evidence="1 2" key="1">
    <citation type="submission" date="2021-06" db="EMBL/GenBank/DDBJ databases">
        <title>Caerostris extrusa draft genome.</title>
        <authorList>
            <person name="Kono N."/>
            <person name="Arakawa K."/>
        </authorList>
    </citation>
    <scope>NUCLEOTIDE SEQUENCE [LARGE SCALE GENOMIC DNA]</scope>
</reference>
<dbReference type="AlphaFoldDB" id="A0AAV4NQW2"/>
<evidence type="ECO:0000313" key="1">
    <source>
        <dbReference type="EMBL" id="GIX86081.1"/>
    </source>
</evidence>
<gene>
    <name evidence="1" type="ORF">CEXT_331501</name>
</gene>